<dbReference type="InterPro" id="IPR005260">
    <property type="entry name" value="Asp_kin_monofn"/>
</dbReference>
<dbReference type="Proteomes" id="UP001054854">
    <property type="component" value="Unassembled WGS sequence"/>
</dbReference>
<evidence type="ECO:0000256" key="11">
    <source>
        <dbReference type="ARBA" id="ARBA00022777"/>
    </source>
</evidence>
<evidence type="ECO:0000256" key="9">
    <source>
        <dbReference type="ARBA" id="ARBA00022679"/>
    </source>
</evidence>
<name>A0ABQ3U5B2_STRHY</name>
<keyword evidence="22" id="KW-1185">Reference proteome</keyword>
<dbReference type="RefSeq" id="WP_236258312.1">
    <property type="nucleotide sequence ID" value="NZ_BNEK01000005.1"/>
</dbReference>
<dbReference type="PANTHER" id="PTHR21499:SF3">
    <property type="entry name" value="ASPARTOKINASE"/>
    <property type="match status" value="1"/>
</dbReference>
<dbReference type="InterPro" id="IPR001341">
    <property type="entry name" value="Asp_kinase"/>
</dbReference>
<dbReference type="NCBIfam" id="NF005155">
    <property type="entry name" value="PRK06635.1-4"/>
    <property type="match status" value="1"/>
</dbReference>
<evidence type="ECO:0000256" key="7">
    <source>
        <dbReference type="ARBA" id="ARBA00016273"/>
    </source>
</evidence>
<comment type="caution">
    <text evidence="21">The sequence shown here is derived from an EMBL/GenBank/DDBJ whole genome shotgun (WGS) entry which is preliminary data.</text>
</comment>
<dbReference type="Gene3D" id="3.30.70.260">
    <property type="match status" value="2"/>
</dbReference>
<dbReference type="Gene3D" id="3.40.1160.10">
    <property type="entry name" value="Acetylglutamate kinase-like"/>
    <property type="match status" value="1"/>
</dbReference>
<dbReference type="NCBIfam" id="TIGR00657">
    <property type="entry name" value="asp_kinases"/>
    <property type="match status" value="1"/>
</dbReference>
<dbReference type="Pfam" id="PF22468">
    <property type="entry name" value="ACT_9"/>
    <property type="match status" value="1"/>
</dbReference>
<dbReference type="PROSITE" id="PS00324">
    <property type="entry name" value="ASPARTOKINASE"/>
    <property type="match status" value="1"/>
</dbReference>
<keyword evidence="10" id="KW-0547">Nucleotide-binding</keyword>
<evidence type="ECO:0000256" key="1">
    <source>
        <dbReference type="ARBA" id="ARBA00002843"/>
    </source>
</evidence>
<evidence type="ECO:0000256" key="3">
    <source>
        <dbReference type="ARBA" id="ARBA00004986"/>
    </source>
</evidence>
<comment type="catalytic activity">
    <reaction evidence="15 16">
        <text>L-aspartate + ATP = 4-phospho-L-aspartate + ADP</text>
        <dbReference type="Rhea" id="RHEA:23776"/>
        <dbReference type="ChEBI" id="CHEBI:29991"/>
        <dbReference type="ChEBI" id="CHEBI:30616"/>
        <dbReference type="ChEBI" id="CHEBI:57535"/>
        <dbReference type="ChEBI" id="CHEBI:456216"/>
        <dbReference type="EC" id="2.7.2.4"/>
    </reaction>
</comment>
<evidence type="ECO:0000256" key="6">
    <source>
        <dbReference type="ARBA" id="ARBA00013059"/>
    </source>
</evidence>
<dbReference type="PANTHER" id="PTHR21499">
    <property type="entry name" value="ASPARTATE KINASE"/>
    <property type="match status" value="1"/>
</dbReference>
<dbReference type="PIRSF" id="PIRSF000726">
    <property type="entry name" value="Asp_kin"/>
    <property type="match status" value="1"/>
</dbReference>
<evidence type="ECO:0000256" key="4">
    <source>
        <dbReference type="ARBA" id="ARBA00005139"/>
    </source>
</evidence>
<evidence type="ECO:0000256" key="16">
    <source>
        <dbReference type="RuleBase" id="RU003448"/>
    </source>
</evidence>
<dbReference type="InterPro" id="IPR018042">
    <property type="entry name" value="Aspartate_kinase_CS"/>
</dbReference>
<dbReference type="InterPro" id="IPR036393">
    <property type="entry name" value="AceGlu_kinase-like_sf"/>
</dbReference>
<dbReference type="EC" id="2.7.2.4" evidence="6 16"/>
<dbReference type="EMBL" id="BNEK01000005">
    <property type="protein sequence ID" value="GHJ30794.1"/>
    <property type="molecule type" value="Genomic_DNA"/>
</dbReference>
<evidence type="ECO:0000256" key="5">
    <source>
        <dbReference type="ARBA" id="ARBA00010122"/>
    </source>
</evidence>
<dbReference type="SUPFAM" id="SSF53633">
    <property type="entry name" value="Carbamate kinase-like"/>
    <property type="match status" value="1"/>
</dbReference>
<keyword evidence="11 16" id="KW-0418">Kinase</keyword>
<reference evidence="21" key="1">
    <citation type="submission" date="2024-05" db="EMBL/GenBank/DDBJ databases">
        <title>Whole genome shotgun sequence of Streptomyces hygroscopicus NBRC 113678.</title>
        <authorList>
            <person name="Komaki H."/>
            <person name="Tamura T."/>
        </authorList>
    </citation>
    <scope>NUCLEOTIDE SEQUENCE</scope>
    <source>
        <strain evidence="21">N11-34</strain>
    </source>
</reference>
<feature type="region of interest" description="Disordered" evidence="18">
    <location>
        <begin position="417"/>
        <end position="453"/>
    </location>
</feature>
<dbReference type="InterPro" id="IPR001048">
    <property type="entry name" value="Asp/Glu/Uridylate_kinase"/>
</dbReference>
<dbReference type="CDD" id="cd04261">
    <property type="entry name" value="AAK_AKii-LysC-BS"/>
    <property type="match status" value="1"/>
</dbReference>
<evidence type="ECO:0000259" key="20">
    <source>
        <dbReference type="Pfam" id="PF22468"/>
    </source>
</evidence>
<keyword evidence="13" id="KW-0220">Diaminopimelate biosynthesis</keyword>
<dbReference type="SUPFAM" id="SSF55021">
    <property type="entry name" value="ACT-like"/>
    <property type="match status" value="1"/>
</dbReference>
<keyword evidence="14" id="KW-0457">Lysine biosynthesis</keyword>
<dbReference type="InterPro" id="IPR041740">
    <property type="entry name" value="AKii-LysC-BS"/>
</dbReference>
<dbReference type="Pfam" id="PF00696">
    <property type="entry name" value="AA_kinase"/>
    <property type="match status" value="1"/>
</dbReference>
<comment type="function">
    <text evidence="1">Catalyzes the phosphorylation of the beta-carboxyl group of aspartic acid with ATP to yield 4-phospho-L-aspartate, which is involved in the branched biosynthetic pathway leading to the biosynthesis of amino acids lysine, threonine, isoleucine and methionine.</text>
</comment>
<dbReference type="NCBIfam" id="NF005154">
    <property type="entry name" value="PRK06635.1-2"/>
    <property type="match status" value="1"/>
</dbReference>
<evidence type="ECO:0000256" key="2">
    <source>
        <dbReference type="ARBA" id="ARBA00004766"/>
    </source>
</evidence>
<evidence type="ECO:0000256" key="18">
    <source>
        <dbReference type="SAM" id="MobiDB-lite"/>
    </source>
</evidence>
<protein>
    <recommendedName>
        <fullName evidence="7 16">Aspartokinase</fullName>
        <ecNumber evidence="6 16">2.7.2.4</ecNumber>
    </recommendedName>
</protein>
<accession>A0ABQ3U5B2</accession>
<comment type="pathway">
    <text evidence="3 17">Amino-acid biosynthesis; L-methionine biosynthesis via de novo pathway; L-homoserine from L-aspartate: step 1/3.</text>
</comment>
<evidence type="ECO:0000256" key="17">
    <source>
        <dbReference type="RuleBase" id="RU004249"/>
    </source>
</evidence>
<evidence type="ECO:0000256" key="8">
    <source>
        <dbReference type="ARBA" id="ARBA00022605"/>
    </source>
</evidence>
<dbReference type="InterPro" id="IPR054352">
    <property type="entry name" value="ACT_Aspartokinase"/>
</dbReference>
<evidence type="ECO:0000313" key="21">
    <source>
        <dbReference type="EMBL" id="GHJ30794.1"/>
    </source>
</evidence>
<evidence type="ECO:0000256" key="14">
    <source>
        <dbReference type="ARBA" id="ARBA00023154"/>
    </source>
</evidence>
<evidence type="ECO:0000256" key="10">
    <source>
        <dbReference type="ARBA" id="ARBA00022741"/>
    </source>
</evidence>
<comment type="pathway">
    <text evidence="2 17">Amino-acid biosynthesis; L-lysine biosynthesis via DAP pathway; (S)-tetrahydrodipicolinate from L-aspartate: step 1/4.</text>
</comment>
<feature type="domain" description="Aspartate/glutamate/uridylate kinase" evidence="19">
    <location>
        <begin position="3"/>
        <end position="231"/>
    </location>
</feature>
<comment type="similarity">
    <text evidence="5 16">Belongs to the aspartokinase family.</text>
</comment>
<feature type="compositionally biased region" description="Pro residues" evidence="18">
    <location>
        <begin position="439"/>
        <end position="453"/>
    </location>
</feature>
<sequence length="453" mass="47584">MALIVQKYGGSSIPTTERIGRVAERVVRAHDEGHDMVVVVSAMGDTTDELLALARKVDRAPCPRELDTLLSVGERVSSALTAMAIHALGASACSCSGRQTGVITTPAHGGARIVKVRPRLVREALDRGMIPVVTGFQGVCEEDDDEVTTLGRGGSDTTAVALAAALKADVCEICTDVDGVLTADPTLVPEARPIAHLTHEAMRELAAGGARVLALSGAEYAERHAVTLRVRSSYDEHPGTVVSDEPDRPPPYGSPARVVGLAHDPSRTKITLSGLMVHTRPTAGVMHALAEAGSGIGTAEIRADPADDGRCGALTLVLPAADAPAALAALRTRRRGIGYDDLTREDDVGTVSLVGSGFRSHAGPFLLLRETLDGTGVPFEPVSASDTRISVLCRASLLPDAVRVLHKAFVEGRLPKKASTGRRRMSTVTGPCDVSPSNWRPPPRRILPDVPCP</sequence>
<proteinExistence type="inferred from homology"/>
<keyword evidence="9 16" id="KW-0808">Transferase</keyword>
<keyword evidence="12" id="KW-0067">ATP-binding</keyword>
<evidence type="ECO:0000256" key="12">
    <source>
        <dbReference type="ARBA" id="ARBA00022840"/>
    </source>
</evidence>
<evidence type="ECO:0000259" key="19">
    <source>
        <dbReference type="Pfam" id="PF00696"/>
    </source>
</evidence>
<evidence type="ECO:0000256" key="15">
    <source>
        <dbReference type="ARBA" id="ARBA00047872"/>
    </source>
</evidence>
<gene>
    <name evidence="21" type="primary">lysC</name>
    <name evidence="21" type="ORF">TPA0910_52270</name>
</gene>
<organism evidence="21 22">
    <name type="scientific">Streptomyces hygroscopicus</name>
    <dbReference type="NCBI Taxonomy" id="1912"/>
    <lineage>
        <taxon>Bacteria</taxon>
        <taxon>Bacillati</taxon>
        <taxon>Actinomycetota</taxon>
        <taxon>Actinomycetes</taxon>
        <taxon>Kitasatosporales</taxon>
        <taxon>Streptomycetaceae</taxon>
        <taxon>Streptomyces</taxon>
        <taxon>Streptomyces violaceusniger group</taxon>
    </lineage>
</organism>
<evidence type="ECO:0000313" key="22">
    <source>
        <dbReference type="Proteomes" id="UP001054854"/>
    </source>
</evidence>
<dbReference type="InterPro" id="IPR045865">
    <property type="entry name" value="ACT-like_dom_sf"/>
</dbReference>
<comment type="pathway">
    <text evidence="4 17">Amino-acid biosynthesis; L-threonine biosynthesis; L-threonine from L-aspartate: step 1/5.</text>
</comment>
<evidence type="ECO:0000256" key="13">
    <source>
        <dbReference type="ARBA" id="ARBA00022915"/>
    </source>
</evidence>
<keyword evidence="8 17" id="KW-0028">Amino-acid biosynthesis</keyword>
<feature type="domain" description="Aspartokinase ACT" evidence="20">
    <location>
        <begin position="351"/>
        <end position="409"/>
    </location>
</feature>